<dbReference type="AlphaFoldDB" id="A0A5J5EYU0"/>
<dbReference type="EMBL" id="VXIS01000070">
    <property type="protein sequence ID" value="KAA8908233.1"/>
    <property type="molecule type" value="Genomic_DNA"/>
</dbReference>
<protein>
    <submittedName>
        <fullName evidence="1">Uncharacterized protein</fullName>
    </submittedName>
</protein>
<keyword evidence="3" id="KW-1185">Reference proteome</keyword>
<proteinExistence type="predicted"/>
<name>A0A5J5EYU0_9PEZI</name>
<evidence type="ECO:0000313" key="2">
    <source>
        <dbReference type="EMBL" id="KAA8908242.1"/>
    </source>
</evidence>
<comment type="caution">
    <text evidence="1">The sequence shown here is derived from an EMBL/GenBank/DDBJ whole genome shotgun (WGS) entry which is preliminary data.</text>
</comment>
<organism evidence="1 3">
    <name type="scientific">Sphaerosporella brunnea</name>
    <dbReference type="NCBI Taxonomy" id="1250544"/>
    <lineage>
        <taxon>Eukaryota</taxon>
        <taxon>Fungi</taxon>
        <taxon>Dikarya</taxon>
        <taxon>Ascomycota</taxon>
        <taxon>Pezizomycotina</taxon>
        <taxon>Pezizomycetes</taxon>
        <taxon>Pezizales</taxon>
        <taxon>Pyronemataceae</taxon>
        <taxon>Sphaerosporella</taxon>
    </lineage>
</organism>
<evidence type="ECO:0000313" key="3">
    <source>
        <dbReference type="Proteomes" id="UP000326924"/>
    </source>
</evidence>
<sequence>MVAVWATCNRWSKEIYGLHINWNCFICTGTSKALAPSTAAANCSWLLGPRSTDSTVAKELRHGLVQRLVVLGIETLAPSSPSLVEDVVVVPELFDDVSGLPGDRRAVSGFLLGGGGGGPRLLVRAGQLLLLLLLLLETSGEIFLVPHVKVDFVLQVRYSQGPLRLERSPHDQFDVAGPVELSHVDGSARDGTLGTWIVAGSAEGARFFWRRRFLLLLLLLAGPRVAQLSDVALAGIVPQQAVSDMGAFLAGDVDLHARVVHQAPHRLAEALVDALPEPRHRGAPLVRGLRDRVRVDGILHHGHHDAGVLDLLHGAHADLGHGGGVEEAGEVEVAHLGPEPVAQHRGLPADQLPVGHDVFGASASAAAAGKRFDVGADARVQRGDAPVLRQRHDGVQVVEDQHRLVEAEARHLAVQREAQRARELGPEPAALAVPRKHHVFEVERRHPAHQLGENRLLLRRRPTRRVEAIQRMCTSRFVDVRWVGLAEQEASQFLVGGHSSGTWNVLGDGGVGMKSGWYSAAEVQILWCKRV</sequence>
<dbReference type="EMBL" id="VXIS01000070">
    <property type="protein sequence ID" value="KAA8908242.1"/>
    <property type="molecule type" value="Genomic_DNA"/>
</dbReference>
<dbReference type="Proteomes" id="UP000326924">
    <property type="component" value="Unassembled WGS sequence"/>
</dbReference>
<evidence type="ECO:0000313" key="1">
    <source>
        <dbReference type="EMBL" id="KAA8908233.1"/>
    </source>
</evidence>
<reference evidence="1 3" key="1">
    <citation type="submission" date="2019-09" db="EMBL/GenBank/DDBJ databases">
        <title>Draft genome of the ectomycorrhizal ascomycete Sphaerosporella brunnea.</title>
        <authorList>
            <consortium name="DOE Joint Genome Institute"/>
            <person name="Benucci G.M."/>
            <person name="Marozzi G."/>
            <person name="Antonielli L."/>
            <person name="Sanchez S."/>
            <person name="Marco P."/>
            <person name="Wang X."/>
            <person name="Falini L.B."/>
            <person name="Barry K."/>
            <person name="Haridas S."/>
            <person name="Lipzen A."/>
            <person name="Labutti K."/>
            <person name="Grigoriev I.V."/>
            <person name="Murat C."/>
            <person name="Martin F."/>
            <person name="Albertini E."/>
            <person name="Donnini D."/>
            <person name="Bonito G."/>
        </authorList>
    </citation>
    <scope>NUCLEOTIDE SEQUENCE [LARGE SCALE GENOMIC DNA]</scope>
    <source>
        <strain evidence="1 3">Sb_GMNB300</strain>
    </source>
</reference>
<gene>
    <name evidence="1" type="ORF">FN846DRAFT_945852</name>
    <name evidence="2" type="ORF">FN846DRAFT_945881</name>
</gene>
<accession>A0A5J5EYU0</accession>